<dbReference type="Proteomes" id="UP001500604">
    <property type="component" value="Unassembled WGS sequence"/>
</dbReference>
<dbReference type="PANTHER" id="PTHR45642:SF139">
    <property type="entry name" value="SGNH HYDROLASE-TYPE ESTERASE DOMAIN-CONTAINING PROTEIN"/>
    <property type="match status" value="1"/>
</dbReference>
<dbReference type="InterPro" id="IPR001087">
    <property type="entry name" value="GDSL"/>
</dbReference>
<keyword evidence="4" id="KW-1185">Reference proteome</keyword>
<dbReference type="Pfam" id="PF00657">
    <property type="entry name" value="Lipase_GDSL"/>
    <property type="match status" value="1"/>
</dbReference>
<keyword evidence="3" id="KW-0378">Hydrolase</keyword>
<dbReference type="InterPro" id="IPR036514">
    <property type="entry name" value="SGNH_hydro_sf"/>
</dbReference>
<comment type="caution">
    <text evidence="3">The sequence shown here is derived from an EMBL/GenBank/DDBJ whole genome shotgun (WGS) entry which is preliminary data.</text>
</comment>
<dbReference type="InterPro" id="IPR050592">
    <property type="entry name" value="GDSL_lipolytic_enzyme"/>
</dbReference>
<dbReference type="SUPFAM" id="SSF52266">
    <property type="entry name" value="SGNH hydrolase"/>
    <property type="match status" value="1"/>
</dbReference>
<accession>A0ABP8V092</accession>
<reference evidence="4" key="1">
    <citation type="journal article" date="2019" name="Int. J. Syst. Evol. Microbiol.">
        <title>The Global Catalogue of Microorganisms (GCM) 10K type strain sequencing project: providing services to taxonomists for standard genome sequencing and annotation.</title>
        <authorList>
            <consortium name="The Broad Institute Genomics Platform"/>
            <consortium name="The Broad Institute Genome Sequencing Center for Infectious Disease"/>
            <person name="Wu L."/>
            <person name="Ma J."/>
        </authorList>
    </citation>
    <scope>NUCLEOTIDE SEQUENCE [LARGE SCALE GENOMIC DNA]</scope>
    <source>
        <strain evidence="4">JCM 17805</strain>
    </source>
</reference>
<dbReference type="GO" id="GO:0016787">
    <property type="term" value="F:hydrolase activity"/>
    <property type="evidence" value="ECO:0007669"/>
    <property type="project" value="UniProtKB-KW"/>
</dbReference>
<dbReference type="EMBL" id="BAABFL010000129">
    <property type="protein sequence ID" value="GAA4649302.1"/>
    <property type="molecule type" value="Genomic_DNA"/>
</dbReference>
<name>A0ABP8V092_9GAMM</name>
<gene>
    <name evidence="3" type="ORF">GCM10023116_15760</name>
</gene>
<sequence>MIIRVTFALLICLCVSIFTTPSTHATNINRLVIFGDSLSDQGRLYEFFHDKIPVSPPYWYGRFSNGPVWTDILSDRYVIKNLSEGGATLVNYSKYSLGIVYLYITYLGEEITHFLKSDVFLPTDLVIIWLGGNDYIAYDWITQHDMERAVRELYLEILRLRLKGAQQVLVINLPDMSQTPLAKKEKDTDRLHLLTMSHNQRLEETLLSLLPSDFIQIYDAYAVFENILTFPDHYGLSDATTPCYTGRMWRNHTAPPEATASLEEGILPVNRKVAKMPSPPIRHLRNSPDCAGMLFFDDLHPTTFAHGIIADKLDQFIQENY</sequence>
<evidence type="ECO:0000313" key="3">
    <source>
        <dbReference type="EMBL" id="GAA4649302.1"/>
    </source>
</evidence>
<proteinExistence type="predicted"/>
<organism evidence="3 4">
    <name type="scientific">Kistimonas scapharcae</name>
    <dbReference type="NCBI Taxonomy" id="1036133"/>
    <lineage>
        <taxon>Bacteria</taxon>
        <taxon>Pseudomonadati</taxon>
        <taxon>Pseudomonadota</taxon>
        <taxon>Gammaproteobacteria</taxon>
        <taxon>Oceanospirillales</taxon>
        <taxon>Endozoicomonadaceae</taxon>
        <taxon>Kistimonas</taxon>
    </lineage>
</organism>
<protein>
    <submittedName>
        <fullName evidence="3">SGNH/GDSL hydrolase family protein</fullName>
    </submittedName>
</protein>
<evidence type="ECO:0000313" key="4">
    <source>
        <dbReference type="Proteomes" id="UP001500604"/>
    </source>
</evidence>
<evidence type="ECO:0000256" key="1">
    <source>
        <dbReference type="ARBA" id="ARBA00022729"/>
    </source>
</evidence>
<feature type="chain" id="PRO_5046462112" evidence="2">
    <location>
        <begin position="26"/>
        <end position="321"/>
    </location>
</feature>
<evidence type="ECO:0000256" key="2">
    <source>
        <dbReference type="SAM" id="SignalP"/>
    </source>
</evidence>
<dbReference type="CDD" id="cd01846">
    <property type="entry name" value="fatty_acyltransferase_like"/>
    <property type="match status" value="1"/>
</dbReference>
<dbReference type="Gene3D" id="3.40.50.1110">
    <property type="entry name" value="SGNH hydrolase"/>
    <property type="match status" value="1"/>
</dbReference>
<keyword evidence="1 2" id="KW-0732">Signal</keyword>
<dbReference type="RefSeq" id="WP_345195097.1">
    <property type="nucleotide sequence ID" value="NZ_BAABFL010000129.1"/>
</dbReference>
<feature type="signal peptide" evidence="2">
    <location>
        <begin position="1"/>
        <end position="25"/>
    </location>
</feature>
<dbReference type="PANTHER" id="PTHR45642">
    <property type="entry name" value="GDSL ESTERASE/LIPASE EXL3"/>
    <property type="match status" value="1"/>
</dbReference>